<feature type="region of interest" description="Disordered" evidence="1">
    <location>
        <begin position="718"/>
        <end position="814"/>
    </location>
</feature>
<feature type="compositionally biased region" description="Pro residues" evidence="1">
    <location>
        <begin position="756"/>
        <end position="765"/>
    </location>
</feature>
<name>A0A914UZN1_9BILA</name>
<protein>
    <submittedName>
        <fullName evidence="3">Uncharacterized protein</fullName>
    </submittedName>
</protein>
<keyword evidence="2" id="KW-1185">Reference proteome</keyword>
<evidence type="ECO:0000313" key="3">
    <source>
        <dbReference type="WBParaSite" id="PSAMB.scaffold1396size32080.g12949.t2"/>
    </source>
</evidence>
<reference evidence="3" key="1">
    <citation type="submission" date="2022-11" db="UniProtKB">
        <authorList>
            <consortium name="WormBaseParasite"/>
        </authorList>
    </citation>
    <scope>IDENTIFICATION</scope>
</reference>
<dbReference type="Proteomes" id="UP000887566">
    <property type="component" value="Unplaced"/>
</dbReference>
<organism evidence="2 3">
    <name type="scientific">Plectus sambesii</name>
    <dbReference type="NCBI Taxonomy" id="2011161"/>
    <lineage>
        <taxon>Eukaryota</taxon>
        <taxon>Metazoa</taxon>
        <taxon>Ecdysozoa</taxon>
        <taxon>Nematoda</taxon>
        <taxon>Chromadorea</taxon>
        <taxon>Plectida</taxon>
        <taxon>Plectina</taxon>
        <taxon>Plectoidea</taxon>
        <taxon>Plectidae</taxon>
        <taxon>Plectus</taxon>
    </lineage>
</organism>
<proteinExistence type="predicted"/>
<evidence type="ECO:0000313" key="2">
    <source>
        <dbReference type="Proteomes" id="UP000887566"/>
    </source>
</evidence>
<accession>A0A914UZN1</accession>
<feature type="compositionally biased region" description="Basic residues" evidence="1">
    <location>
        <begin position="805"/>
        <end position="814"/>
    </location>
</feature>
<dbReference type="AlphaFoldDB" id="A0A914UZN1"/>
<evidence type="ECO:0000256" key="1">
    <source>
        <dbReference type="SAM" id="MobiDB-lite"/>
    </source>
</evidence>
<sequence length="814" mass="92460">MASSFNAPSQLNITSVIQDIPGQSLSCISSDETRAIFFDFDNSSFLSIDLNGGWRRREWTGRMYRHLEGAKTVSKMHAITVNPGVTIVLMFGFAKRSERFFVASYGLDDTGEKSILIDEHLLSISNPSYRRQQTTWQQADGTIYFVVEWYSYQPDKTWFSVVKIFIDEAGRVNSKVLLNEQHVDFHSEQSFKFIADDYLQIFTDWSGGMPNKLLRRALYPSATTDNEHVAIKVDDCLSKLQKLEKRWQCVPQIVCGQTLFYVRSREEKTGEFWSLKSCPEGLEWIYHGEFTKTVQSWNILPLHDGSLWLHSNKSENGSPALFQLIQLQLADSAVPLIMSPGFVTPLQSPGFFTPLPSPGFVALLPSPLRETQNHVPSQSHLIKKPTILAVSPPPQELTIAQSIVNLPERSLPCLTADGHTAVLLDIKERSFVTVDLASGYRTGEFKDQPYKELDGGKVVLDALCARVETADETVIVLKFGFERVREKFFVASYQLDYSTLTTTLLHEHILPVDNPSYRRHQTLHRDENGNLHFVIEWYSYQPDKTWFHVIRVDQGQQGRIVSEVKLNAHHVDFHTGHAFKFVYKNSLYILTTWYAGMPTKLLKISLNGNKKGEMDITTKDVSSLSEKRWKCVPQAMNNQILFYMHSETDKLGEIWSLNFKEKAGEAEWILHGRLKNMNPKNIIASQDGSLWLHRDQDDASNASCQEAYFRKINIQTKQPSPPHALLSPNLTVSSPKSPEVKQEKPVVPPRKSLRPTLPPPPPPVPKHTQPVTPIDINSPVKKISLPEEVKSEGPPLDMLDDLRQRLSKIRKSGP</sequence>
<dbReference type="WBParaSite" id="PSAMB.scaffold1396size32080.g12949.t2">
    <property type="protein sequence ID" value="PSAMB.scaffold1396size32080.g12949.t2"/>
    <property type="gene ID" value="PSAMB.scaffold1396size32080.g12949"/>
</dbReference>